<dbReference type="AlphaFoldDB" id="A0A1B1TCP4"/>
<organism evidence="6">
    <name type="scientific">uncultured Poseidoniia archaeon</name>
    <dbReference type="NCBI Taxonomy" id="1697135"/>
    <lineage>
        <taxon>Archaea</taxon>
        <taxon>Methanobacteriati</taxon>
        <taxon>Thermoplasmatota</taxon>
        <taxon>Candidatus Poseidoniia</taxon>
        <taxon>environmental samples</taxon>
    </lineage>
</organism>
<proteinExistence type="predicted"/>
<comment type="catalytic activity">
    <reaction evidence="5">
        <text>a 2'-deoxyadenosine in DNA + S-adenosyl-L-methionine = an N(6)-methyl-2'-deoxyadenosine in DNA + S-adenosyl-L-homocysteine + H(+)</text>
        <dbReference type="Rhea" id="RHEA:15197"/>
        <dbReference type="Rhea" id="RHEA-COMP:12418"/>
        <dbReference type="Rhea" id="RHEA-COMP:12419"/>
        <dbReference type="ChEBI" id="CHEBI:15378"/>
        <dbReference type="ChEBI" id="CHEBI:57856"/>
        <dbReference type="ChEBI" id="CHEBI:59789"/>
        <dbReference type="ChEBI" id="CHEBI:90615"/>
        <dbReference type="ChEBI" id="CHEBI:90616"/>
        <dbReference type="EC" id="2.1.1.72"/>
    </reaction>
</comment>
<keyword evidence="2" id="KW-0489">Methyltransferase</keyword>
<keyword evidence="4" id="KW-0949">S-adenosyl-L-methionine</keyword>
<dbReference type="PROSITE" id="PS00092">
    <property type="entry name" value="N6_MTASE"/>
    <property type="match status" value="1"/>
</dbReference>
<name>A0A1B1TCP4_9ARCH</name>
<evidence type="ECO:0000256" key="4">
    <source>
        <dbReference type="ARBA" id="ARBA00022691"/>
    </source>
</evidence>
<dbReference type="InterPro" id="IPR012327">
    <property type="entry name" value="MeTrfase_D12"/>
</dbReference>
<evidence type="ECO:0000256" key="5">
    <source>
        <dbReference type="ARBA" id="ARBA00047942"/>
    </source>
</evidence>
<evidence type="ECO:0000313" key="6">
    <source>
        <dbReference type="EMBL" id="ANV80043.1"/>
    </source>
</evidence>
<dbReference type="PRINTS" id="PR00505">
    <property type="entry name" value="D12N6MTFRASE"/>
</dbReference>
<dbReference type="SUPFAM" id="SSF53335">
    <property type="entry name" value="S-adenosyl-L-methionine-dependent methyltransferases"/>
    <property type="match status" value="1"/>
</dbReference>
<accession>A0A1B1TCP4</accession>
<dbReference type="GO" id="GO:0009307">
    <property type="term" value="P:DNA restriction-modification system"/>
    <property type="evidence" value="ECO:0007669"/>
    <property type="project" value="InterPro"/>
</dbReference>
<dbReference type="InterPro" id="IPR029063">
    <property type="entry name" value="SAM-dependent_MTases_sf"/>
</dbReference>
<reference evidence="6" key="1">
    <citation type="submission" date="2014-11" db="EMBL/GenBank/DDBJ databases">
        <authorList>
            <person name="Zhu J."/>
            <person name="Qi W."/>
            <person name="Song R."/>
        </authorList>
    </citation>
    <scope>NUCLEOTIDE SEQUENCE</scope>
</reference>
<reference evidence="6" key="2">
    <citation type="journal article" date="2015" name="ISME J.">
        <title>A new class of marine Euryarchaeota group II from the Mediterranean deep chlorophyll maximum.</title>
        <authorList>
            <person name="Martin-Cuadrado A.B."/>
            <person name="Garcia-Heredia I."/>
            <person name="Molto A.G."/>
            <person name="Lopez-Ubeda R."/>
            <person name="Kimes N."/>
            <person name="Lopez-Garcia P."/>
            <person name="Moreira D."/>
            <person name="Rodriguez-Valera F."/>
        </authorList>
    </citation>
    <scope>NUCLEOTIDE SEQUENCE</scope>
</reference>
<evidence type="ECO:0000256" key="2">
    <source>
        <dbReference type="ARBA" id="ARBA00022603"/>
    </source>
</evidence>
<dbReference type="EMBL" id="KP211867">
    <property type="protein sequence ID" value="ANV80043.1"/>
    <property type="molecule type" value="Genomic_DNA"/>
</dbReference>
<dbReference type="EC" id="2.1.1.72" evidence="1"/>
<dbReference type="Pfam" id="PF02086">
    <property type="entry name" value="MethyltransfD12"/>
    <property type="match status" value="1"/>
</dbReference>
<evidence type="ECO:0000256" key="1">
    <source>
        <dbReference type="ARBA" id="ARBA00011900"/>
    </source>
</evidence>
<sequence length="412" mass="47074">MGEVTLHHLRKTAARDTDEYVFSQLIPYIGNKRKLLDLIHQAIKLTNIENGTFVDLFSGSTVVSRFAKKLGFRVLSNDWEPYSEQIAMGTVVLNEIPKFENLGGVEKVFDILNNVVPVENYVTKHLCPTNDDNLDHDKDRLFFMRKNGMKIDAMRELISEWVEDDKISQSEFSYLMASFLYSASYVSNTSGVFKGFHRGWGGSNGTAQYRICSNIILKPPILFNNNKENISTREDAGILVNRLTEILGKDPDIIYLDPPYNQHPYGSNYHVLNSIALWDKPDFPEKITRGTKSAIRLDWRTERKSAYNSRPKAAQEFQELIDNISSTFILTSYSTEGNIPLNEMMTILGGKGSLRVVKREYVRYRVSPTRLSPKPRNVEFVVIVDTRDMPESKDNIDIIISEIDLIDSEISH</sequence>
<protein>
    <recommendedName>
        <fullName evidence="1">site-specific DNA-methyltransferase (adenine-specific)</fullName>
        <ecNumber evidence="1">2.1.1.72</ecNumber>
    </recommendedName>
</protein>
<evidence type="ECO:0000256" key="3">
    <source>
        <dbReference type="ARBA" id="ARBA00022679"/>
    </source>
</evidence>
<dbReference type="GO" id="GO:0003676">
    <property type="term" value="F:nucleic acid binding"/>
    <property type="evidence" value="ECO:0007669"/>
    <property type="project" value="InterPro"/>
</dbReference>
<dbReference type="GO" id="GO:0032259">
    <property type="term" value="P:methylation"/>
    <property type="evidence" value="ECO:0007669"/>
    <property type="project" value="UniProtKB-KW"/>
</dbReference>
<dbReference type="InterPro" id="IPR002052">
    <property type="entry name" value="DNA_methylase_N6_adenine_CS"/>
</dbReference>
<keyword evidence="3" id="KW-0808">Transferase</keyword>
<dbReference type="GO" id="GO:0009007">
    <property type="term" value="F:site-specific DNA-methyltransferase (adenine-specific) activity"/>
    <property type="evidence" value="ECO:0007669"/>
    <property type="project" value="UniProtKB-EC"/>
</dbReference>